<feature type="chain" id="PRO_5046983421" description="Aminopeptidase N" evidence="12">
    <location>
        <begin position="21"/>
        <end position="818"/>
    </location>
</feature>
<keyword evidence="6" id="KW-0031">Aminopeptidase</keyword>
<dbReference type="PANTHER" id="PTHR11533">
    <property type="entry name" value="PROTEASE M1 ZINC METALLOPROTEASE"/>
    <property type="match status" value="1"/>
</dbReference>
<keyword evidence="8" id="KW-0479">Metal-binding</keyword>
<evidence type="ECO:0000313" key="16">
    <source>
        <dbReference type="Proteomes" id="UP001257277"/>
    </source>
</evidence>
<keyword evidence="10" id="KW-0862">Zinc</keyword>
<dbReference type="Proteomes" id="UP001257277">
    <property type="component" value="Unassembled WGS sequence"/>
</dbReference>
<keyword evidence="9" id="KW-0378">Hydrolase</keyword>
<evidence type="ECO:0000313" key="15">
    <source>
        <dbReference type="EMBL" id="MDT7831826.1"/>
    </source>
</evidence>
<dbReference type="Pfam" id="PF01433">
    <property type="entry name" value="Peptidase_M1"/>
    <property type="match status" value="1"/>
</dbReference>
<evidence type="ECO:0000256" key="4">
    <source>
        <dbReference type="ARBA" id="ARBA00012564"/>
    </source>
</evidence>
<dbReference type="RefSeq" id="WP_349241082.1">
    <property type="nucleotide sequence ID" value="NZ_JAVTTO010000002.1"/>
</dbReference>
<comment type="similarity">
    <text evidence="3">Belongs to the peptidase M1 family.</text>
</comment>
<evidence type="ECO:0000256" key="6">
    <source>
        <dbReference type="ARBA" id="ARBA00022438"/>
    </source>
</evidence>
<evidence type="ECO:0000256" key="3">
    <source>
        <dbReference type="ARBA" id="ARBA00010136"/>
    </source>
</evidence>
<evidence type="ECO:0000256" key="1">
    <source>
        <dbReference type="ARBA" id="ARBA00000098"/>
    </source>
</evidence>
<dbReference type="InterPro" id="IPR011989">
    <property type="entry name" value="ARM-like"/>
</dbReference>
<keyword evidence="12" id="KW-0732">Signal</keyword>
<comment type="caution">
    <text evidence="15">The sequence shown here is derived from an EMBL/GenBank/DDBJ whole genome shotgun (WGS) entry which is preliminary data.</text>
</comment>
<dbReference type="SUPFAM" id="SSF63737">
    <property type="entry name" value="Leukotriene A4 hydrolase N-terminal domain"/>
    <property type="match status" value="1"/>
</dbReference>
<keyword evidence="16" id="KW-1185">Reference proteome</keyword>
<proteinExistence type="inferred from homology"/>
<evidence type="ECO:0000256" key="8">
    <source>
        <dbReference type="ARBA" id="ARBA00022723"/>
    </source>
</evidence>
<dbReference type="Gene3D" id="1.10.390.10">
    <property type="entry name" value="Neutral Protease Domain 2"/>
    <property type="match status" value="1"/>
</dbReference>
<dbReference type="Pfam" id="PF13646">
    <property type="entry name" value="HEAT_2"/>
    <property type="match status" value="1"/>
</dbReference>
<accession>A0ABU3LEV6</accession>
<dbReference type="InterPro" id="IPR045357">
    <property type="entry name" value="Aminopeptidase_N-like_N"/>
</dbReference>
<keyword evidence="11" id="KW-0482">Metalloprotease</keyword>
<evidence type="ECO:0000259" key="14">
    <source>
        <dbReference type="Pfam" id="PF17900"/>
    </source>
</evidence>
<dbReference type="Gene3D" id="2.60.40.1730">
    <property type="entry name" value="tricorn interacting facor f3 domain"/>
    <property type="match status" value="1"/>
</dbReference>
<evidence type="ECO:0000256" key="7">
    <source>
        <dbReference type="ARBA" id="ARBA00022670"/>
    </source>
</evidence>
<feature type="domain" description="Peptidase M1 membrane alanine aminopeptidase" evidence="13">
    <location>
        <begin position="263"/>
        <end position="468"/>
    </location>
</feature>
<protein>
    <recommendedName>
        <fullName evidence="5">Aminopeptidase N</fullName>
        <ecNumber evidence="4">3.4.11.2</ecNumber>
    </recommendedName>
</protein>
<dbReference type="Pfam" id="PF17900">
    <property type="entry name" value="Peptidase_M1_N"/>
    <property type="match status" value="1"/>
</dbReference>
<dbReference type="InterPro" id="IPR050344">
    <property type="entry name" value="Peptidase_M1_aminopeptidases"/>
</dbReference>
<evidence type="ECO:0000256" key="2">
    <source>
        <dbReference type="ARBA" id="ARBA00001947"/>
    </source>
</evidence>
<comment type="cofactor">
    <cofactor evidence="2">
        <name>Zn(2+)</name>
        <dbReference type="ChEBI" id="CHEBI:29105"/>
    </cofactor>
</comment>
<keyword evidence="7" id="KW-0645">Protease</keyword>
<reference evidence="15 16" key="1">
    <citation type="submission" date="2023-09" db="EMBL/GenBank/DDBJ databases">
        <title>Novel taxa isolated from Blanes Bay.</title>
        <authorList>
            <person name="Rey-Velasco X."/>
            <person name="Lucena T."/>
        </authorList>
    </citation>
    <scope>NUCLEOTIDE SEQUENCE [LARGE SCALE GENOMIC DNA]</scope>
    <source>
        <strain evidence="15 16">S356</strain>
    </source>
</reference>
<evidence type="ECO:0000256" key="10">
    <source>
        <dbReference type="ARBA" id="ARBA00022833"/>
    </source>
</evidence>
<feature type="signal peptide" evidence="12">
    <location>
        <begin position="1"/>
        <end position="20"/>
    </location>
</feature>
<gene>
    <name evidence="15" type="ORF">RQM59_05505</name>
</gene>
<dbReference type="CDD" id="cd09603">
    <property type="entry name" value="M1_APN_like"/>
    <property type="match status" value="1"/>
</dbReference>
<evidence type="ECO:0000256" key="9">
    <source>
        <dbReference type="ARBA" id="ARBA00022801"/>
    </source>
</evidence>
<evidence type="ECO:0000256" key="12">
    <source>
        <dbReference type="SAM" id="SignalP"/>
    </source>
</evidence>
<dbReference type="SUPFAM" id="SSF55486">
    <property type="entry name" value="Metalloproteases ('zincins'), catalytic domain"/>
    <property type="match status" value="1"/>
</dbReference>
<dbReference type="SUPFAM" id="SSF48371">
    <property type="entry name" value="ARM repeat"/>
    <property type="match status" value="1"/>
</dbReference>
<evidence type="ECO:0000256" key="11">
    <source>
        <dbReference type="ARBA" id="ARBA00023049"/>
    </source>
</evidence>
<evidence type="ECO:0000256" key="5">
    <source>
        <dbReference type="ARBA" id="ARBA00015611"/>
    </source>
</evidence>
<dbReference type="InterPro" id="IPR016024">
    <property type="entry name" value="ARM-type_fold"/>
</dbReference>
<dbReference type="PRINTS" id="PR00756">
    <property type="entry name" value="ALADIPTASE"/>
</dbReference>
<dbReference type="InterPro" id="IPR014782">
    <property type="entry name" value="Peptidase_M1_dom"/>
</dbReference>
<dbReference type="Gene3D" id="1.25.10.10">
    <property type="entry name" value="Leucine-rich Repeat Variant"/>
    <property type="match status" value="1"/>
</dbReference>
<evidence type="ECO:0000259" key="13">
    <source>
        <dbReference type="Pfam" id="PF01433"/>
    </source>
</evidence>
<name>A0ABU3LEV6_9FLAO</name>
<dbReference type="EMBL" id="JAVTTO010000002">
    <property type="protein sequence ID" value="MDT7831826.1"/>
    <property type="molecule type" value="Genomic_DNA"/>
</dbReference>
<dbReference type="EC" id="3.4.11.2" evidence="4"/>
<dbReference type="PANTHER" id="PTHR11533:SF174">
    <property type="entry name" value="PUROMYCIN-SENSITIVE AMINOPEPTIDASE-RELATED"/>
    <property type="match status" value="1"/>
</dbReference>
<dbReference type="InterPro" id="IPR042097">
    <property type="entry name" value="Aminopeptidase_N-like_N_sf"/>
</dbReference>
<organism evidence="15 16">
    <name type="scientific">Asprobacillus argus</name>
    <dbReference type="NCBI Taxonomy" id="3076534"/>
    <lineage>
        <taxon>Bacteria</taxon>
        <taxon>Pseudomonadati</taxon>
        <taxon>Bacteroidota</taxon>
        <taxon>Flavobacteriia</taxon>
        <taxon>Flavobacteriales</taxon>
        <taxon>Flavobacteriaceae</taxon>
        <taxon>Asprobacillus</taxon>
    </lineage>
</organism>
<dbReference type="InterPro" id="IPR027268">
    <property type="entry name" value="Peptidase_M4/M1_CTD_sf"/>
</dbReference>
<dbReference type="InterPro" id="IPR001930">
    <property type="entry name" value="Peptidase_M1"/>
</dbReference>
<comment type="catalytic activity">
    <reaction evidence="1">
        <text>Release of an N-terminal amino acid, Xaa-|-Yaa- from a peptide, amide or arylamide. Xaa is preferably Ala, but may be most amino acids including Pro (slow action). When a terminal hydrophobic residue is followed by a prolyl residue, the two may be released as an intact Xaa-Pro dipeptide.</text>
        <dbReference type="EC" id="3.4.11.2"/>
    </reaction>
</comment>
<feature type="domain" description="Aminopeptidase N-like N-terminal" evidence="14">
    <location>
        <begin position="41"/>
        <end position="225"/>
    </location>
</feature>
<sequence>MKYSKIVTLICFLFVGVSFSQTIDPLSIYRAEKEKKFDLVHTKLKVDFNFNNKTLNGEEWVTAKPHFYASSVFELDAKAMIIHAITLNNKDLTYTYDDYTLKINLPKVYKKNETFTIYIRYTAQPEKVRQQGSAAITDAKGLYFINADGSDKNKPTQIWTQGETESSSCWFPTIDSPNQKTTQEIYITVPNKYKTLSNGTLMSQENKGNQRTDYWKLDQKHAPYLFFMGVGEYEIVKDSYKNIPVNYYVEPAYKEVAKDIFGLTPEMIGFFAKITGVEYPWSKYSQIVGRDYVSGAMENTTAVIHGERAYQMPGQLIDDNVQENTIAHEIFHHWFGNLVTTESWSNLTLNESFANYSEYLWREYKYGKDNADAHLFEDITGYKNSQSEDKKLVRFQYADKEDMFDAVSYNKGGAILHMLRKYLGDEAFFEGLNVYLTENKYKAAEVHQLRLAFEKVSGKDLNWFFNQWYFGSGHPKVQVSYDYNTLEKTVTINIYQTQQNEFKFPLAIDMFQGDKRTRYNVFVDGNDASFTFGFQGKSPTLLLVNADGVVLGDFQENKVLSDYVNQLKYAQNYVHKREALLEVAKSQENKDAFEAIANAMNDDFYKIRLLALENINLVNKFSKRNVINKIKRIATNDKKTLVQAAAIETLGKLTDPELRPIFLKALESKSYTVLGKALVAMYYIDKAYAIKKSKEIPSEVKEIIKTPLTRIYLDEKDETEMVFIAKDVLSGMFLSNDKKVQALYKRAYDQISISNNTMAIQNLVNDIVAKGVEFKQFNFDKIGINLMREMVQKQNKANTANKIKNVAIIKEAIGKLAK</sequence>